<comment type="catalytic activity">
    <reaction evidence="18">
        <text>sulfate(in) = sulfate(out)</text>
        <dbReference type="Rhea" id="RHEA:34983"/>
        <dbReference type="ChEBI" id="CHEBI:16189"/>
    </reaction>
</comment>
<evidence type="ECO:0000256" key="33">
    <source>
        <dbReference type="PROSITE-ProRule" id="PRU00282"/>
    </source>
</evidence>
<keyword evidence="9" id="KW-0999">Mitochondrion inner membrane</keyword>
<dbReference type="PROSITE" id="PS50920">
    <property type="entry name" value="SOLCAR"/>
    <property type="match status" value="3"/>
</dbReference>
<evidence type="ECO:0000259" key="36">
    <source>
        <dbReference type="Pfam" id="PF20671"/>
    </source>
</evidence>
<comment type="catalytic activity">
    <reaction evidence="25">
        <text>phosphate(in) = phosphate(out)</text>
        <dbReference type="Rhea" id="RHEA:32823"/>
        <dbReference type="ChEBI" id="CHEBI:43474"/>
    </reaction>
</comment>
<evidence type="ECO:0000256" key="15">
    <source>
        <dbReference type="ARBA" id="ARBA00031339"/>
    </source>
</evidence>
<dbReference type="Pfam" id="PF04136">
    <property type="entry name" value="COG3_N"/>
    <property type="match status" value="1"/>
</dbReference>
<feature type="repeat" description="Solcar" evidence="33">
    <location>
        <begin position="198"/>
        <end position="287"/>
    </location>
</feature>
<evidence type="ECO:0000256" key="7">
    <source>
        <dbReference type="ARBA" id="ARBA00022692"/>
    </source>
</evidence>
<evidence type="ECO:0000256" key="9">
    <source>
        <dbReference type="ARBA" id="ARBA00022792"/>
    </source>
</evidence>
<comment type="catalytic activity">
    <reaction evidence="16">
        <text>maleate(in) + sulfate(out) = maleate(out) + sulfate(in)</text>
        <dbReference type="Rhea" id="RHEA:73199"/>
        <dbReference type="ChEBI" id="CHEBI:16189"/>
        <dbReference type="ChEBI" id="CHEBI:30780"/>
    </reaction>
</comment>
<feature type="repeat" description="Solcar" evidence="33">
    <location>
        <begin position="104"/>
        <end position="189"/>
    </location>
</feature>
<evidence type="ECO:0000256" key="26">
    <source>
        <dbReference type="ARBA" id="ARBA00036751"/>
    </source>
</evidence>
<keyword evidence="7 33" id="KW-0812">Transmembrane</keyword>
<evidence type="ECO:0000256" key="27">
    <source>
        <dbReference type="ARBA" id="ARBA00036759"/>
    </source>
</evidence>
<evidence type="ECO:0000256" key="17">
    <source>
        <dbReference type="ARBA" id="ARBA00035807"/>
    </source>
</evidence>
<organism evidence="37 38">
    <name type="scientific">Cyanistes caeruleus</name>
    <name type="common">Eurasian blue tit</name>
    <name type="synonym">Parus caeruleus</name>
    <dbReference type="NCBI Taxonomy" id="156563"/>
    <lineage>
        <taxon>Eukaryota</taxon>
        <taxon>Metazoa</taxon>
        <taxon>Chordata</taxon>
        <taxon>Craniata</taxon>
        <taxon>Vertebrata</taxon>
        <taxon>Euteleostomi</taxon>
        <taxon>Archelosauria</taxon>
        <taxon>Archosauria</taxon>
        <taxon>Dinosauria</taxon>
        <taxon>Saurischia</taxon>
        <taxon>Theropoda</taxon>
        <taxon>Coelurosauria</taxon>
        <taxon>Aves</taxon>
        <taxon>Neognathae</taxon>
        <taxon>Neoaves</taxon>
        <taxon>Telluraves</taxon>
        <taxon>Australaves</taxon>
        <taxon>Passeriformes</taxon>
        <taxon>Paridae</taxon>
        <taxon>Cyanistes</taxon>
    </lineage>
</organism>
<evidence type="ECO:0000256" key="10">
    <source>
        <dbReference type="ARBA" id="ARBA00022927"/>
    </source>
</evidence>
<evidence type="ECO:0000256" key="16">
    <source>
        <dbReference type="ARBA" id="ARBA00035765"/>
    </source>
</evidence>
<dbReference type="InterPro" id="IPR048320">
    <property type="entry name" value="COG3_N"/>
</dbReference>
<evidence type="ECO:0000256" key="4">
    <source>
        <dbReference type="ARBA" id="ARBA00009936"/>
    </source>
</evidence>
<dbReference type="Gene3D" id="1.50.40.10">
    <property type="entry name" value="Mitochondrial carrier domain"/>
    <property type="match status" value="1"/>
</dbReference>
<keyword evidence="8" id="KW-0677">Repeat</keyword>
<evidence type="ECO:0000256" key="20">
    <source>
        <dbReference type="ARBA" id="ARBA00036015"/>
    </source>
</evidence>
<dbReference type="InterPro" id="IPR007265">
    <property type="entry name" value="COG_su3"/>
</dbReference>
<dbReference type="GO" id="GO:0005801">
    <property type="term" value="C:cis-Golgi network"/>
    <property type="evidence" value="ECO:0007669"/>
    <property type="project" value="InterPro"/>
</dbReference>
<evidence type="ECO:0000259" key="35">
    <source>
        <dbReference type="Pfam" id="PF04136"/>
    </source>
</evidence>
<evidence type="ECO:0000256" key="8">
    <source>
        <dbReference type="ARBA" id="ARBA00022737"/>
    </source>
</evidence>
<comment type="catalytic activity">
    <reaction evidence="31">
        <text>thiosulfate(in) + sulfate(out) = thiosulfate(out) + sulfate(in)</text>
        <dbReference type="Rhea" id="RHEA:73215"/>
        <dbReference type="ChEBI" id="CHEBI:16189"/>
        <dbReference type="ChEBI" id="CHEBI:33542"/>
    </reaction>
</comment>
<evidence type="ECO:0000256" key="23">
    <source>
        <dbReference type="ARBA" id="ARBA00036514"/>
    </source>
</evidence>
<evidence type="ECO:0000256" key="13">
    <source>
        <dbReference type="ARBA" id="ARBA00023128"/>
    </source>
</evidence>
<evidence type="ECO:0000256" key="22">
    <source>
        <dbReference type="ARBA" id="ARBA00036479"/>
    </source>
</evidence>
<keyword evidence="10" id="KW-0653">Protein transport</keyword>
<comment type="similarity">
    <text evidence="4">Belongs to the COG3 family.</text>
</comment>
<evidence type="ECO:0000256" key="6">
    <source>
        <dbReference type="ARBA" id="ARBA00022448"/>
    </source>
</evidence>
<evidence type="ECO:0000256" key="30">
    <source>
        <dbReference type="ARBA" id="ARBA00052073"/>
    </source>
</evidence>
<dbReference type="GO" id="GO:0006891">
    <property type="term" value="P:intra-Golgi vesicle-mediated transport"/>
    <property type="evidence" value="ECO:0007669"/>
    <property type="project" value="TreeGrafter"/>
</dbReference>
<dbReference type="PANTHER" id="PTHR13302">
    <property type="entry name" value="CONSERVED OLIGOMERIC GOLGI COMPLEX COMPONENT 3"/>
    <property type="match status" value="1"/>
</dbReference>
<dbReference type="GO" id="GO:0007030">
    <property type="term" value="P:Golgi organization"/>
    <property type="evidence" value="ECO:0007669"/>
    <property type="project" value="TreeGrafter"/>
</dbReference>
<evidence type="ECO:0000256" key="31">
    <source>
        <dbReference type="ARBA" id="ARBA00052829"/>
    </source>
</evidence>
<name>A0A8C0ZC71_CYACU</name>
<comment type="catalytic activity">
    <reaction evidence="23">
        <text>oxalate(in) + sulfate(out) = oxalate(out) + sulfate(in)</text>
        <dbReference type="Rhea" id="RHEA:72275"/>
        <dbReference type="ChEBI" id="CHEBI:16189"/>
        <dbReference type="ChEBI" id="CHEBI:30623"/>
    </reaction>
</comment>
<keyword evidence="11" id="KW-1133">Transmembrane helix</keyword>
<protein>
    <recommendedName>
        <fullName evidence="5">Conserved oligomeric Golgi complex subunit 3</fullName>
    </recommendedName>
    <alternativeName>
        <fullName evidence="15">Component of oligomeric Golgi complex 3</fullName>
    </alternativeName>
</protein>
<dbReference type="GO" id="GO:0006886">
    <property type="term" value="P:intracellular protein transport"/>
    <property type="evidence" value="ECO:0007669"/>
    <property type="project" value="InterPro"/>
</dbReference>
<reference evidence="37" key="1">
    <citation type="submission" date="2025-08" db="UniProtKB">
        <authorList>
            <consortium name="Ensembl"/>
        </authorList>
    </citation>
    <scope>IDENTIFICATION</scope>
</reference>
<comment type="catalytic activity">
    <reaction evidence="19">
        <text>(2R,3R)-tartrate(in) + sulfate(out) = (2R,3R)-tartrate(out) + sulfate(in)</text>
        <dbReference type="Rhea" id="RHEA:73403"/>
        <dbReference type="ChEBI" id="CHEBI:16189"/>
        <dbReference type="ChEBI" id="CHEBI:30924"/>
    </reaction>
</comment>
<dbReference type="AlphaFoldDB" id="A0A8C0ZC71"/>
<gene>
    <name evidence="37" type="primary">COG3</name>
</gene>
<evidence type="ECO:0000256" key="11">
    <source>
        <dbReference type="ARBA" id="ARBA00022989"/>
    </source>
</evidence>
<dbReference type="Ensembl" id="ENSCCET00000015785.1">
    <property type="protein sequence ID" value="ENSCCEP00000009966.1"/>
    <property type="gene ID" value="ENSCCEG00000009435.1"/>
</dbReference>
<evidence type="ECO:0000256" key="12">
    <source>
        <dbReference type="ARBA" id="ARBA00023034"/>
    </source>
</evidence>
<accession>A0A8C0ZC71</accession>
<sequence>MPALNWKPFIYGGLASITAECGTFPIDLTKTRLQVQGQVNDAKYKEIRYRGMMHALVRICREEGLKALYSGIAPAMLRQASYGTIKIGTYQSLKRMFVENPEDETLMMNVLCGVLSGVISSSIANPTDVLKIRMQAQGRMIQGGMMGNFIEIYQKEGTKGLWKGVSLTAQRAAIVVGVELPVYDLTKKHIIMSGYMGDTVYTHFLSSFLCGLAGALASNPVDVVRTRMMNQKSQHGGHSTYKGTLDCLLQLPIEDLCSLTSQSLPVLLTAAVPESTEDVLLKGFATLGMEDERIETAQQFFSWFAQVQTQMDQDEGAKYRQMRDYLSGFQDQCDAILNDVNSALQHLESLQKQYLFVSTKTGTLHEACEQLLKEQSELVDLAENIQQKLSYFNELENINTKLNSPTLSVNSEGFIPMLAKLDDCIAYISSHPNFKDYPVYLTKFKQCLSKAMHLIKTYTVNTLQNLTTQLMKRDPSAVPNSDNAFTLFYVKFRAAAPKVRTLIEQVEQRSEKMPEYQQVLNEIHQCYLDQRELLLGPSIASTVTELTSQNNRDHCALVRSGCAFMVHVCQDEHQLYNEFFTKPTPKLDELLEKLCLSLYDVLRPMIIHVIHLETLSELCGILKNEMLEDHVQNNAEQLGAFAAGVKQMLEDVQERLVYRTHIYIQTDITGYKPAPGDLAYPDKLEMMEQIAQSLKEEQKKLPSEASFSDVRLEDPESCSLVKSGSAESLNPRHQSTISPADLHGMWYPTVRRTLVCLSKLYRCIDRAVFQGLSQEALSACIQSLLGAADSISKNKTQVDGQLFLIKHLLILREQIAPFHTDFTIKEISLDLKKTRDAAFKILNPKAVSRFFRLNSNNALIQFLLEGTPEIREHYIDSKKDVDRHLKSACEQFIQQQTKQFIEQLEEFMTKVAALKTMATQGGPNYSLSQQPWAQPAKINDLVSSTYKTIKTKLPSTLRSMSLYLSNKDTELILFKPVRNNIQQMFQKLHALLKEEFSNEDLQIIACPSMEQVNLLLSMSK</sequence>
<evidence type="ECO:0000313" key="38">
    <source>
        <dbReference type="Proteomes" id="UP000694410"/>
    </source>
</evidence>
<feature type="domain" description="Conserved oligomeric Golgi complex subunit 3 C-terminal" evidence="36">
    <location>
        <begin position="486"/>
        <end position="833"/>
    </location>
</feature>
<comment type="subcellular location">
    <subcellularLocation>
        <location evidence="1">Golgi apparatus membrane</location>
        <topology evidence="1">Peripheral membrane protein</topology>
    </subcellularLocation>
    <subcellularLocation>
        <location evidence="2">Mitochondrion inner membrane</location>
        <topology evidence="2">Multi-pass membrane protein</topology>
    </subcellularLocation>
</comment>
<comment type="catalytic activity">
    <reaction evidence="32">
        <text>sulfite(in) + sulfate(out) = sulfite(out) + sulfate(in)</text>
        <dbReference type="Rhea" id="RHEA:73207"/>
        <dbReference type="ChEBI" id="CHEBI:16189"/>
        <dbReference type="ChEBI" id="CHEBI:17359"/>
    </reaction>
</comment>
<comment type="catalytic activity">
    <reaction evidence="30">
        <text>sulfate(out) + succinate(in) = sulfate(in) + succinate(out)</text>
        <dbReference type="Rhea" id="RHEA:73411"/>
        <dbReference type="ChEBI" id="CHEBI:16189"/>
        <dbReference type="ChEBI" id="CHEBI:30031"/>
    </reaction>
</comment>
<dbReference type="GO" id="GO:0000139">
    <property type="term" value="C:Golgi membrane"/>
    <property type="evidence" value="ECO:0007669"/>
    <property type="project" value="UniProtKB-SubCell"/>
</dbReference>
<dbReference type="SUPFAM" id="SSF103506">
    <property type="entry name" value="Mitochondrial carrier"/>
    <property type="match status" value="1"/>
</dbReference>
<dbReference type="GO" id="GO:0055085">
    <property type="term" value="P:transmembrane transport"/>
    <property type="evidence" value="ECO:0007669"/>
    <property type="project" value="InterPro"/>
</dbReference>
<feature type="coiled-coil region" evidence="34">
    <location>
        <begin position="333"/>
        <end position="388"/>
    </location>
</feature>
<dbReference type="InterPro" id="IPR002067">
    <property type="entry name" value="MCP"/>
</dbReference>
<dbReference type="InterPro" id="IPR048685">
    <property type="entry name" value="COG3_C"/>
</dbReference>
<evidence type="ECO:0000256" key="21">
    <source>
        <dbReference type="ARBA" id="ARBA00036130"/>
    </source>
</evidence>
<dbReference type="FunFam" id="1.50.40.10:FF:000006">
    <property type="entry name" value="brain mitochondrial carrier protein 1 isoform X1"/>
    <property type="match status" value="1"/>
</dbReference>
<keyword evidence="38" id="KW-1185">Reference proteome</keyword>
<comment type="catalytic activity">
    <reaction evidence="26">
        <text>malonate(in) + sulfate(out) = malonate(out) + sulfate(in)</text>
        <dbReference type="Rhea" id="RHEA:73195"/>
        <dbReference type="ChEBI" id="CHEBI:15792"/>
        <dbReference type="ChEBI" id="CHEBI:16189"/>
    </reaction>
</comment>
<comment type="catalytic activity">
    <reaction evidence="20">
        <text>L-aspartate(in) + sulfate(out) = L-aspartate(out) + sulfate(in)</text>
        <dbReference type="Rhea" id="RHEA:73395"/>
        <dbReference type="ChEBI" id="CHEBI:16189"/>
        <dbReference type="ChEBI" id="CHEBI:29991"/>
    </reaction>
</comment>
<comment type="similarity">
    <text evidence="3">Belongs to the mitochondrial carrier (TC 2.A.29) family.</text>
</comment>
<keyword evidence="34" id="KW-0175">Coiled coil</keyword>
<comment type="catalytic activity">
    <reaction evidence="24">
        <text>(S,S)-tartrate(in) + sulfate(out) = (S,S)-tartrate(out) + sulfate(in)</text>
        <dbReference type="Rhea" id="RHEA:73407"/>
        <dbReference type="ChEBI" id="CHEBI:16189"/>
        <dbReference type="ChEBI" id="CHEBI:30927"/>
    </reaction>
</comment>
<reference evidence="37" key="2">
    <citation type="submission" date="2025-09" db="UniProtKB">
        <authorList>
            <consortium name="Ensembl"/>
        </authorList>
    </citation>
    <scope>IDENTIFICATION</scope>
</reference>
<keyword evidence="12" id="KW-0333">Golgi apparatus</keyword>
<comment type="catalytic activity">
    <reaction evidence="29">
        <text>sulfate(out) + phosphate(in) = sulfate(in) + phosphate(out)</text>
        <dbReference type="Rhea" id="RHEA:71631"/>
        <dbReference type="ChEBI" id="CHEBI:16189"/>
        <dbReference type="ChEBI" id="CHEBI:43474"/>
    </reaction>
</comment>
<dbReference type="PRINTS" id="PR00926">
    <property type="entry name" value="MITOCARRIER"/>
</dbReference>
<evidence type="ECO:0000256" key="1">
    <source>
        <dbReference type="ARBA" id="ARBA00004395"/>
    </source>
</evidence>
<keyword evidence="13" id="KW-0496">Mitochondrion</keyword>
<evidence type="ECO:0000256" key="19">
    <source>
        <dbReference type="ARBA" id="ARBA00035985"/>
    </source>
</evidence>
<dbReference type="Pfam" id="PF00153">
    <property type="entry name" value="Mito_carr"/>
    <property type="match status" value="3"/>
</dbReference>
<comment type="catalytic activity">
    <reaction evidence="28">
        <text>(S)-malate(in) + sulfate(out) = (S)-malate(out) + sulfate(in)</text>
        <dbReference type="Rhea" id="RHEA:71615"/>
        <dbReference type="ChEBI" id="CHEBI:15589"/>
        <dbReference type="ChEBI" id="CHEBI:16189"/>
    </reaction>
</comment>
<keyword evidence="6" id="KW-0813">Transport</keyword>
<dbReference type="InterPro" id="IPR018108">
    <property type="entry name" value="MCP_transmembrane"/>
</dbReference>
<evidence type="ECO:0000256" key="5">
    <source>
        <dbReference type="ARBA" id="ARBA00020976"/>
    </source>
</evidence>
<evidence type="ECO:0000256" key="14">
    <source>
        <dbReference type="ARBA" id="ARBA00023136"/>
    </source>
</evidence>
<dbReference type="GO" id="GO:0017119">
    <property type="term" value="C:Golgi transport complex"/>
    <property type="evidence" value="ECO:0007669"/>
    <property type="project" value="TreeGrafter"/>
</dbReference>
<dbReference type="Pfam" id="PF20671">
    <property type="entry name" value="COG3_C"/>
    <property type="match status" value="1"/>
</dbReference>
<evidence type="ECO:0000256" key="25">
    <source>
        <dbReference type="ARBA" id="ARBA00036616"/>
    </source>
</evidence>
<dbReference type="Proteomes" id="UP000694410">
    <property type="component" value="Unplaced"/>
</dbReference>
<dbReference type="PANTHER" id="PTHR13302:SF8">
    <property type="entry name" value="CONSERVED OLIGOMERIC GOLGI COMPLEX SUBUNIT 3"/>
    <property type="match status" value="1"/>
</dbReference>
<evidence type="ECO:0000256" key="34">
    <source>
        <dbReference type="SAM" id="Coils"/>
    </source>
</evidence>
<keyword evidence="14 33" id="KW-0472">Membrane</keyword>
<evidence type="ECO:0000256" key="28">
    <source>
        <dbReference type="ARBA" id="ARBA00037004"/>
    </source>
</evidence>
<comment type="catalytic activity">
    <reaction evidence="22">
        <text>D-aspartate(in) + sulfate(out) = D-aspartate(out) + sulfate(in)</text>
        <dbReference type="Rhea" id="RHEA:73399"/>
        <dbReference type="ChEBI" id="CHEBI:16189"/>
        <dbReference type="ChEBI" id="CHEBI:29990"/>
    </reaction>
</comment>
<proteinExistence type="inferred from homology"/>
<dbReference type="GO" id="GO:0005743">
    <property type="term" value="C:mitochondrial inner membrane"/>
    <property type="evidence" value="ECO:0007669"/>
    <property type="project" value="UniProtKB-SubCell"/>
</dbReference>
<evidence type="ECO:0000256" key="32">
    <source>
        <dbReference type="ARBA" id="ARBA00052901"/>
    </source>
</evidence>
<evidence type="ECO:0000256" key="3">
    <source>
        <dbReference type="ARBA" id="ARBA00006375"/>
    </source>
</evidence>
<evidence type="ECO:0000256" key="24">
    <source>
        <dbReference type="ARBA" id="ARBA00036586"/>
    </source>
</evidence>
<feature type="domain" description="Conserved oligomeric Golgi complex subunit 3 N-terminal" evidence="35">
    <location>
        <begin position="322"/>
        <end position="465"/>
    </location>
</feature>
<evidence type="ECO:0000256" key="18">
    <source>
        <dbReference type="ARBA" id="ARBA00035907"/>
    </source>
</evidence>
<evidence type="ECO:0000256" key="2">
    <source>
        <dbReference type="ARBA" id="ARBA00004448"/>
    </source>
</evidence>
<comment type="catalytic activity">
    <reaction evidence="27">
        <text>(S)-malate(out) = (S)-malate(in)</text>
        <dbReference type="Rhea" id="RHEA:74555"/>
        <dbReference type="ChEBI" id="CHEBI:15589"/>
    </reaction>
</comment>
<feature type="repeat" description="Solcar" evidence="33">
    <location>
        <begin position="7"/>
        <end position="96"/>
    </location>
</feature>
<comment type="catalytic activity">
    <reaction evidence="21">
        <text>(3S)-citramalate(in) + sulfate(out) = (3S)-citramalate(out) + sulfate(in)</text>
        <dbReference type="Rhea" id="RHEA:73223"/>
        <dbReference type="ChEBI" id="CHEBI:16189"/>
        <dbReference type="ChEBI" id="CHEBI:30936"/>
    </reaction>
</comment>
<evidence type="ECO:0000313" key="37">
    <source>
        <dbReference type="Ensembl" id="ENSCCEP00000009966.1"/>
    </source>
</evidence>
<comment type="catalytic activity">
    <reaction evidence="17">
        <text>(3R)-citramalate(in) + sulfate(out) = (3R)-citramalate(out) + sulfate(in)</text>
        <dbReference type="Rhea" id="RHEA:73227"/>
        <dbReference type="ChEBI" id="CHEBI:16189"/>
        <dbReference type="ChEBI" id="CHEBI:30934"/>
    </reaction>
</comment>
<dbReference type="InterPro" id="IPR023395">
    <property type="entry name" value="MCP_dom_sf"/>
</dbReference>
<evidence type="ECO:0000256" key="29">
    <source>
        <dbReference type="ARBA" id="ARBA00050259"/>
    </source>
</evidence>